<evidence type="ECO:0000256" key="1">
    <source>
        <dbReference type="SAM" id="Phobius"/>
    </source>
</evidence>
<keyword evidence="1" id="KW-0472">Membrane</keyword>
<organism evidence="2">
    <name type="scientific">Bacillus subtilis (strain 168)</name>
    <dbReference type="NCBI Taxonomy" id="224308"/>
    <lineage>
        <taxon>Bacteria</taxon>
        <taxon>Bacillati</taxon>
        <taxon>Bacillota</taxon>
        <taxon>Bacilli</taxon>
        <taxon>Bacillales</taxon>
        <taxon>Bacillaceae</taxon>
        <taxon>Bacillus</taxon>
    </lineage>
</organism>
<evidence type="ECO:0000313" key="2">
    <source>
        <dbReference type="EMBL" id="QJP87618.1"/>
    </source>
</evidence>
<keyword evidence="1" id="KW-0812">Transmembrane</keyword>
<dbReference type="AlphaFoldDB" id="A0A6M3Z9A7"/>
<dbReference type="KEGG" id="bsu:BSU11080"/>
<dbReference type="OrthoDB" id="7182479at2"/>
<sequence length="195" mass="21996">MNGQLIIDRYMEELNAELANMPDVERENAIDELKGHITAFVQDRIKAGLSEEELQEAVESEFSHPKELAELMMGDGGETKRRRSLLGKSWISVLLIVTIIALPLLPSDFRHLPLAVYLMVLAGYVWKRKKLVMFAGVRKNKMRSQKEIVKISRVGAVYLLFLAVVLLLSPFLNALVVLLLIAVSCAAFFLFLNIK</sequence>
<feature type="transmembrane region" description="Helical" evidence="1">
    <location>
        <begin position="174"/>
        <end position="194"/>
    </location>
</feature>
<feature type="transmembrane region" description="Helical" evidence="1">
    <location>
        <begin position="85"/>
        <end position="105"/>
    </location>
</feature>
<dbReference type="RefSeq" id="WP_003244996.1">
    <property type="nucleotide sequence ID" value="NC_000964.3"/>
</dbReference>
<keyword evidence="1" id="KW-1133">Transmembrane helix</keyword>
<accession>A0A6M3Z9A7</accession>
<proteinExistence type="predicted"/>
<feature type="transmembrane region" description="Helical" evidence="1">
    <location>
        <begin position="148"/>
        <end position="168"/>
    </location>
</feature>
<reference evidence="2" key="1">
    <citation type="submission" date="2020-04" db="EMBL/GenBank/DDBJ databases">
        <title>Phage recombination drives evolution of spore-forming Bacilli.</title>
        <authorList>
            <person name="Dragos A."/>
            <person name="Kovacs A.T."/>
        </authorList>
    </citation>
    <scope>NUCLEOTIDE SEQUENCE</scope>
    <source>
        <strain evidence="2">168</strain>
    </source>
</reference>
<dbReference type="Pfam" id="PF22564">
    <property type="entry name" value="HAAS"/>
    <property type="match status" value="1"/>
</dbReference>
<protein>
    <submittedName>
        <fullName evidence="2">Uncharacterized protein</fullName>
    </submittedName>
</protein>
<gene>
    <name evidence="2" type="ORF">HIR78_06115</name>
</gene>
<dbReference type="SMR" id="A0A6M3Z9A7"/>
<feature type="transmembrane region" description="Helical" evidence="1">
    <location>
        <begin position="111"/>
        <end position="127"/>
    </location>
</feature>
<dbReference type="EMBL" id="CP052842">
    <property type="protein sequence ID" value="QJP87618.1"/>
    <property type="molecule type" value="Genomic_DNA"/>
</dbReference>
<name>A0A6M3Z9A7_BACSU</name>